<evidence type="ECO:0000313" key="2">
    <source>
        <dbReference type="Proteomes" id="UP000030143"/>
    </source>
</evidence>
<name>A0A0A2JLM1_PENEN</name>
<reference evidence="1 2" key="1">
    <citation type="journal article" date="2015" name="Mol. Plant Microbe Interact.">
        <title>Genome, transcriptome, and functional analyses of Penicillium expansum provide new insights into secondary metabolism and pathogenicity.</title>
        <authorList>
            <person name="Ballester A.R."/>
            <person name="Marcet-Houben M."/>
            <person name="Levin E."/>
            <person name="Sela N."/>
            <person name="Selma-Lazaro C."/>
            <person name="Carmona L."/>
            <person name="Wisniewski M."/>
            <person name="Droby S."/>
            <person name="Gonzalez-Candelas L."/>
            <person name="Gabaldon T."/>
        </authorList>
    </citation>
    <scope>NUCLEOTIDE SEQUENCE [LARGE SCALE GENOMIC DNA]</scope>
    <source>
        <strain evidence="1 2">MD-8</strain>
    </source>
</reference>
<dbReference type="HOGENOM" id="CLU_054246_0_0_1"/>
<dbReference type="RefSeq" id="XP_016595794.1">
    <property type="nucleotide sequence ID" value="XM_016743072.1"/>
</dbReference>
<keyword evidence="2" id="KW-1185">Reference proteome</keyword>
<dbReference type="VEuPathDB" id="FungiDB:PEXP_034650"/>
<dbReference type="Proteomes" id="UP000030143">
    <property type="component" value="Unassembled WGS sequence"/>
</dbReference>
<dbReference type="STRING" id="27334.A0A0A2JLM1"/>
<accession>A0A0A2JLM1</accession>
<dbReference type="AlphaFoldDB" id="A0A0A2JLM1"/>
<dbReference type="PhylomeDB" id="A0A0A2JLM1"/>
<sequence length="268" mass="30602">MATPSHWPGGIPREIKRHATDVSRDEIEEQVKGWLIFVRESWLPRPSDLDADKEYELRQRRALSYHNRAISEGNQFPSYPREALERVYAFMPCEPNHAICMAPVEDPLNKARWVKLAILFYRYDYEAGHCLPIMNPIPNMAVPNPATPNTHSVPDFLPWYYLESACFGDIYLTKMGSVLYEENTRHFMIIGYGPTILDLLESVGGMTPPGVDYRKQWEEDVELYAPGYLALEAVGQGGEYDLRNLTAPIEIPNGLKAVYQKILKSGSH</sequence>
<proteinExistence type="predicted"/>
<comment type="caution">
    <text evidence="1">The sequence shown here is derived from an EMBL/GenBank/DDBJ whole genome shotgun (WGS) entry which is preliminary data.</text>
</comment>
<dbReference type="GeneID" id="27678491"/>
<protein>
    <submittedName>
        <fullName evidence="1">Uncharacterized protein</fullName>
    </submittedName>
</protein>
<dbReference type="OrthoDB" id="5396831at2759"/>
<gene>
    <name evidence="1" type="ORF">PEX2_057980</name>
</gene>
<organism evidence="1 2">
    <name type="scientific">Penicillium expansum</name>
    <name type="common">Blue mold rot fungus</name>
    <dbReference type="NCBI Taxonomy" id="27334"/>
    <lineage>
        <taxon>Eukaryota</taxon>
        <taxon>Fungi</taxon>
        <taxon>Dikarya</taxon>
        <taxon>Ascomycota</taxon>
        <taxon>Pezizomycotina</taxon>
        <taxon>Eurotiomycetes</taxon>
        <taxon>Eurotiomycetidae</taxon>
        <taxon>Eurotiales</taxon>
        <taxon>Aspergillaceae</taxon>
        <taxon>Penicillium</taxon>
    </lineage>
</organism>
<evidence type="ECO:0000313" key="1">
    <source>
        <dbReference type="EMBL" id="KGO53155.1"/>
    </source>
</evidence>
<dbReference type="EMBL" id="JQFZ01000252">
    <property type="protein sequence ID" value="KGO53155.1"/>
    <property type="molecule type" value="Genomic_DNA"/>
</dbReference>